<protein>
    <submittedName>
        <fullName evidence="1 2">Uncharacterized protein</fullName>
    </submittedName>
</protein>
<accession>A0A072UAJ5</accession>
<sequence length="85" mass="9921">MPIGFARTHPLAFSRRVDIVSAVHRLRHKENASSTTCAKYREGWIKIKEPVCAKIIINSKMHSFNFYEMLQKLDRTQSLQLCIRC</sequence>
<gene>
    <name evidence="1" type="ordered locus">MTR_6g075150</name>
</gene>
<name>A0A072UAJ5_MEDTR</name>
<reference evidence="1 3" key="2">
    <citation type="journal article" date="2014" name="BMC Genomics">
        <title>An improved genome release (version Mt4.0) for the model legume Medicago truncatula.</title>
        <authorList>
            <person name="Tang H."/>
            <person name="Krishnakumar V."/>
            <person name="Bidwell S."/>
            <person name="Rosen B."/>
            <person name="Chan A."/>
            <person name="Zhou S."/>
            <person name="Gentzbittel L."/>
            <person name="Childs K.L."/>
            <person name="Yandell M."/>
            <person name="Gundlach H."/>
            <person name="Mayer K.F."/>
            <person name="Schwartz D.C."/>
            <person name="Town C.D."/>
        </authorList>
    </citation>
    <scope>GENOME REANNOTATION</scope>
    <source>
        <strain evidence="1">A17</strain>
        <strain evidence="2 3">cv. Jemalong A17</strain>
    </source>
</reference>
<dbReference type="AlphaFoldDB" id="A0A072UAJ5"/>
<dbReference type="HOGENOM" id="CLU_2516078_0_0_1"/>
<keyword evidence="3" id="KW-1185">Reference proteome</keyword>
<evidence type="ECO:0000313" key="3">
    <source>
        <dbReference type="Proteomes" id="UP000002051"/>
    </source>
</evidence>
<organism evidence="1 3">
    <name type="scientific">Medicago truncatula</name>
    <name type="common">Barrel medic</name>
    <name type="synonym">Medicago tribuloides</name>
    <dbReference type="NCBI Taxonomy" id="3880"/>
    <lineage>
        <taxon>Eukaryota</taxon>
        <taxon>Viridiplantae</taxon>
        <taxon>Streptophyta</taxon>
        <taxon>Embryophyta</taxon>
        <taxon>Tracheophyta</taxon>
        <taxon>Spermatophyta</taxon>
        <taxon>Magnoliopsida</taxon>
        <taxon>eudicotyledons</taxon>
        <taxon>Gunneridae</taxon>
        <taxon>Pentapetalae</taxon>
        <taxon>rosids</taxon>
        <taxon>fabids</taxon>
        <taxon>Fabales</taxon>
        <taxon>Fabaceae</taxon>
        <taxon>Papilionoideae</taxon>
        <taxon>50 kb inversion clade</taxon>
        <taxon>NPAAA clade</taxon>
        <taxon>Hologalegina</taxon>
        <taxon>IRL clade</taxon>
        <taxon>Trifolieae</taxon>
        <taxon>Medicago</taxon>
    </lineage>
</organism>
<evidence type="ECO:0000313" key="1">
    <source>
        <dbReference type="EMBL" id="KEH26804.1"/>
    </source>
</evidence>
<dbReference type="EMBL" id="CM001222">
    <property type="protein sequence ID" value="KEH26804.1"/>
    <property type="molecule type" value="Genomic_DNA"/>
</dbReference>
<dbReference type="Proteomes" id="UP000002051">
    <property type="component" value="Chromosome 6"/>
</dbReference>
<dbReference type="EnsemblPlants" id="KEH26804">
    <property type="protein sequence ID" value="KEH26804"/>
    <property type="gene ID" value="MTR_6g075150"/>
</dbReference>
<proteinExistence type="predicted"/>
<reference evidence="1 3" key="1">
    <citation type="journal article" date="2011" name="Nature">
        <title>The Medicago genome provides insight into the evolution of rhizobial symbioses.</title>
        <authorList>
            <person name="Young N.D."/>
            <person name="Debelle F."/>
            <person name="Oldroyd G.E."/>
            <person name="Geurts R."/>
            <person name="Cannon S.B."/>
            <person name="Udvardi M.K."/>
            <person name="Benedito V.A."/>
            <person name="Mayer K.F."/>
            <person name="Gouzy J."/>
            <person name="Schoof H."/>
            <person name="Van de Peer Y."/>
            <person name="Proost S."/>
            <person name="Cook D.R."/>
            <person name="Meyers B.C."/>
            <person name="Spannagl M."/>
            <person name="Cheung F."/>
            <person name="De Mita S."/>
            <person name="Krishnakumar V."/>
            <person name="Gundlach H."/>
            <person name="Zhou S."/>
            <person name="Mudge J."/>
            <person name="Bharti A.K."/>
            <person name="Murray J.D."/>
            <person name="Naoumkina M.A."/>
            <person name="Rosen B."/>
            <person name="Silverstein K.A."/>
            <person name="Tang H."/>
            <person name="Rombauts S."/>
            <person name="Zhao P.X."/>
            <person name="Zhou P."/>
            <person name="Barbe V."/>
            <person name="Bardou P."/>
            <person name="Bechner M."/>
            <person name="Bellec A."/>
            <person name="Berger A."/>
            <person name="Berges H."/>
            <person name="Bidwell S."/>
            <person name="Bisseling T."/>
            <person name="Choisne N."/>
            <person name="Couloux A."/>
            <person name="Denny R."/>
            <person name="Deshpande S."/>
            <person name="Dai X."/>
            <person name="Doyle J.J."/>
            <person name="Dudez A.M."/>
            <person name="Farmer A.D."/>
            <person name="Fouteau S."/>
            <person name="Franken C."/>
            <person name="Gibelin C."/>
            <person name="Gish J."/>
            <person name="Goldstein S."/>
            <person name="Gonzalez A.J."/>
            <person name="Green P.J."/>
            <person name="Hallab A."/>
            <person name="Hartog M."/>
            <person name="Hua A."/>
            <person name="Humphray S.J."/>
            <person name="Jeong D.H."/>
            <person name="Jing Y."/>
            <person name="Jocker A."/>
            <person name="Kenton S.M."/>
            <person name="Kim D.J."/>
            <person name="Klee K."/>
            <person name="Lai H."/>
            <person name="Lang C."/>
            <person name="Lin S."/>
            <person name="Macmil S.L."/>
            <person name="Magdelenat G."/>
            <person name="Matthews L."/>
            <person name="McCorrison J."/>
            <person name="Monaghan E.L."/>
            <person name="Mun J.H."/>
            <person name="Najar F.Z."/>
            <person name="Nicholson C."/>
            <person name="Noirot C."/>
            <person name="O'Bleness M."/>
            <person name="Paule C.R."/>
            <person name="Poulain J."/>
            <person name="Prion F."/>
            <person name="Qin B."/>
            <person name="Qu C."/>
            <person name="Retzel E.F."/>
            <person name="Riddle C."/>
            <person name="Sallet E."/>
            <person name="Samain S."/>
            <person name="Samson N."/>
            <person name="Sanders I."/>
            <person name="Saurat O."/>
            <person name="Scarpelli C."/>
            <person name="Schiex T."/>
            <person name="Segurens B."/>
            <person name="Severin A.J."/>
            <person name="Sherrier D.J."/>
            <person name="Shi R."/>
            <person name="Sims S."/>
            <person name="Singer S.R."/>
            <person name="Sinharoy S."/>
            <person name="Sterck L."/>
            <person name="Viollet A."/>
            <person name="Wang B.B."/>
            <person name="Wang K."/>
            <person name="Wang M."/>
            <person name="Wang X."/>
            <person name="Warfsmann J."/>
            <person name="Weissenbach J."/>
            <person name="White D.D."/>
            <person name="White J.D."/>
            <person name="Wiley G.B."/>
            <person name="Wincker P."/>
            <person name="Xing Y."/>
            <person name="Yang L."/>
            <person name="Yao Z."/>
            <person name="Ying F."/>
            <person name="Zhai J."/>
            <person name="Zhou L."/>
            <person name="Zuber A."/>
            <person name="Denarie J."/>
            <person name="Dixon R.A."/>
            <person name="May G.D."/>
            <person name="Schwartz D.C."/>
            <person name="Rogers J."/>
            <person name="Quetier F."/>
            <person name="Town C.D."/>
            <person name="Roe B.A."/>
        </authorList>
    </citation>
    <scope>NUCLEOTIDE SEQUENCE [LARGE SCALE GENOMIC DNA]</scope>
    <source>
        <strain evidence="1">A17</strain>
        <strain evidence="2 3">cv. Jemalong A17</strain>
    </source>
</reference>
<reference evidence="2" key="3">
    <citation type="submission" date="2015-04" db="UniProtKB">
        <authorList>
            <consortium name="EnsemblPlants"/>
        </authorList>
    </citation>
    <scope>IDENTIFICATION</scope>
    <source>
        <strain evidence="2">cv. Jemalong A17</strain>
    </source>
</reference>
<evidence type="ECO:0000313" key="2">
    <source>
        <dbReference type="EnsemblPlants" id="KEH26804"/>
    </source>
</evidence>